<accession>A0A392Q4B4</accession>
<organism evidence="1 2">
    <name type="scientific">Trifolium medium</name>
    <dbReference type="NCBI Taxonomy" id="97028"/>
    <lineage>
        <taxon>Eukaryota</taxon>
        <taxon>Viridiplantae</taxon>
        <taxon>Streptophyta</taxon>
        <taxon>Embryophyta</taxon>
        <taxon>Tracheophyta</taxon>
        <taxon>Spermatophyta</taxon>
        <taxon>Magnoliopsida</taxon>
        <taxon>eudicotyledons</taxon>
        <taxon>Gunneridae</taxon>
        <taxon>Pentapetalae</taxon>
        <taxon>rosids</taxon>
        <taxon>fabids</taxon>
        <taxon>Fabales</taxon>
        <taxon>Fabaceae</taxon>
        <taxon>Papilionoideae</taxon>
        <taxon>50 kb inversion clade</taxon>
        <taxon>NPAAA clade</taxon>
        <taxon>Hologalegina</taxon>
        <taxon>IRL clade</taxon>
        <taxon>Trifolieae</taxon>
        <taxon>Trifolium</taxon>
    </lineage>
</organism>
<name>A0A392Q4B4_9FABA</name>
<dbReference type="EMBL" id="LXQA010112553">
    <property type="protein sequence ID" value="MCI18948.1"/>
    <property type="molecule type" value="Genomic_DNA"/>
</dbReference>
<proteinExistence type="predicted"/>
<protein>
    <submittedName>
        <fullName evidence="1">Uncharacterized protein</fullName>
    </submittedName>
</protein>
<dbReference type="AlphaFoldDB" id="A0A392Q4B4"/>
<evidence type="ECO:0000313" key="2">
    <source>
        <dbReference type="Proteomes" id="UP000265520"/>
    </source>
</evidence>
<evidence type="ECO:0000313" key="1">
    <source>
        <dbReference type="EMBL" id="MCI18948.1"/>
    </source>
</evidence>
<keyword evidence="2" id="KW-1185">Reference proteome</keyword>
<sequence>VGIGLFRPGEAFLPQAKMSTQLQLPALLISPQAKNASVQASLPSSILP</sequence>
<comment type="caution">
    <text evidence="1">The sequence shown here is derived from an EMBL/GenBank/DDBJ whole genome shotgun (WGS) entry which is preliminary data.</text>
</comment>
<reference evidence="1 2" key="1">
    <citation type="journal article" date="2018" name="Front. Plant Sci.">
        <title>Red Clover (Trifolium pratense) and Zigzag Clover (T. medium) - A Picture of Genomic Similarities and Differences.</title>
        <authorList>
            <person name="Dluhosova J."/>
            <person name="Istvanek J."/>
            <person name="Nedelnik J."/>
            <person name="Repkova J."/>
        </authorList>
    </citation>
    <scope>NUCLEOTIDE SEQUENCE [LARGE SCALE GENOMIC DNA]</scope>
    <source>
        <strain evidence="2">cv. 10/8</strain>
        <tissue evidence="1">Leaf</tissue>
    </source>
</reference>
<feature type="non-terminal residue" evidence="1">
    <location>
        <position position="1"/>
    </location>
</feature>
<dbReference type="Proteomes" id="UP000265520">
    <property type="component" value="Unassembled WGS sequence"/>
</dbReference>